<protein>
    <submittedName>
        <fullName evidence="1">Uncharacterized protein</fullName>
    </submittedName>
</protein>
<gene>
    <name evidence="1" type="ORF">MD483_11535</name>
</gene>
<comment type="caution">
    <text evidence="1">The sequence shown here is derived from an EMBL/GenBank/DDBJ whole genome shotgun (WGS) entry which is preliminary data.</text>
</comment>
<dbReference type="RefSeq" id="WP_265687820.1">
    <property type="nucleotide sequence ID" value="NZ_JAKRRX010000058.1"/>
</dbReference>
<sequence>MKFTISRINTPIGIFRLSGDISESEQPPTLTYNDAEFMGTDGWVLLNTASEHGSSILTQIEPYVLEHLADK</sequence>
<reference evidence="1" key="1">
    <citation type="submission" date="2022-02" db="EMBL/GenBank/DDBJ databases">
        <title>Vibrio sp. nov., a new bacterium isolated from Bohai sea, China.</title>
        <authorList>
            <person name="Yuan Y."/>
        </authorList>
    </citation>
    <scope>NUCLEOTIDE SEQUENCE</scope>
    <source>
        <strain evidence="1">DBSS07</strain>
    </source>
</reference>
<name>A0A9X3HS35_9VIBR</name>
<evidence type="ECO:0000313" key="2">
    <source>
        <dbReference type="Proteomes" id="UP001155586"/>
    </source>
</evidence>
<keyword evidence="2" id="KW-1185">Reference proteome</keyword>
<dbReference type="AlphaFoldDB" id="A0A9X3HS35"/>
<proteinExistence type="predicted"/>
<organism evidence="1 2">
    <name type="scientific">Vibrio paucivorans</name>
    <dbReference type="NCBI Taxonomy" id="2829489"/>
    <lineage>
        <taxon>Bacteria</taxon>
        <taxon>Pseudomonadati</taxon>
        <taxon>Pseudomonadota</taxon>
        <taxon>Gammaproteobacteria</taxon>
        <taxon>Vibrionales</taxon>
        <taxon>Vibrionaceae</taxon>
        <taxon>Vibrio</taxon>
    </lineage>
</organism>
<evidence type="ECO:0000313" key="1">
    <source>
        <dbReference type="EMBL" id="MCW8334453.1"/>
    </source>
</evidence>
<dbReference type="EMBL" id="JAKRRX010000058">
    <property type="protein sequence ID" value="MCW8334453.1"/>
    <property type="molecule type" value="Genomic_DNA"/>
</dbReference>
<accession>A0A9X3HS35</accession>
<dbReference type="Proteomes" id="UP001155586">
    <property type="component" value="Unassembled WGS sequence"/>
</dbReference>